<proteinExistence type="predicted"/>
<feature type="region of interest" description="Disordered" evidence="2">
    <location>
        <begin position="344"/>
        <end position="377"/>
    </location>
</feature>
<dbReference type="AlphaFoldDB" id="A0AAD1Y558"/>
<evidence type="ECO:0000256" key="2">
    <source>
        <dbReference type="SAM" id="MobiDB-lite"/>
    </source>
</evidence>
<reference evidence="3" key="1">
    <citation type="submission" date="2023-07" db="EMBL/GenBank/DDBJ databases">
        <authorList>
            <consortium name="AG Swart"/>
            <person name="Singh M."/>
            <person name="Singh A."/>
            <person name="Seah K."/>
            <person name="Emmerich C."/>
        </authorList>
    </citation>
    <scope>NUCLEOTIDE SEQUENCE</scope>
    <source>
        <strain evidence="3">DP1</strain>
    </source>
</reference>
<evidence type="ECO:0000313" key="4">
    <source>
        <dbReference type="Proteomes" id="UP001295684"/>
    </source>
</evidence>
<sequence length="576" mass="66830">MADPKTLCDKEDYCNYDDTPEFERSKLYLCQEGEEKKSPQMPPIFTPKKRVEKSTERYSTSKFSFSSNAKLKGFTQEALCQSIELLQLEIKDVKEREKAQEDMYKKIIDALKSEIENSDIAKHIEIINYMHKTEVTHLNKRFDTQIGMKDKHIKELEDKIDSLKDKNKSLETTLLSKTKEFEICTKEGEAKMKEMEIRLKSHDDQRQEFIDKINPEIKQRESHLIYEFENERKRIKSNYEDSIKSLRTMLESERHKYSNKLEKSNETIQKLTKKLAEYRSYKEKESKELNKKLKQSCSKCKNYEGLLETMEAIEMEKDDAYNKIAMLEGEIMQLKALRSISLNKSPDRKHASHKKVEETQGINSSDLSCPKTPPCSSPIQDPKVYQKYRDFQNKFTKTQKMSVYPSQKTIGQGSIEFTNSLSLSKKFDSKPQAEGVKSLSRERNISKSRVQDAKCVPLSTLSTLCKPINTISSQERARNTEESTSICLDKHQDFSSRNENMYSEPKSDLLKKKESKLNIDSGRRGSEHETLIASPFSNLCRKACLKSISGRKCKRNLAICTCRKCYQLKCLQGSIN</sequence>
<evidence type="ECO:0000256" key="1">
    <source>
        <dbReference type="SAM" id="Coils"/>
    </source>
</evidence>
<evidence type="ECO:0000313" key="3">
    <source>
        <dbReference type="EMBL" id="CAI2384460.1"/>
    </source>
</evidence>
<protein>
    <submittedName>
        <fullName evidence="3">Uncharacterized protein</fullName>
    </submittedName>
</protein>
<feature type="compositionally biased region" description="Basic and acidic residues" evidence="2">
    <location>
        <begin position="345"/>
        <end position="358"/>
    </location>
</feature>
<dbReference type="EMBL" id="CAMPGE010026795">
    <property type="protein sequence ID" value="CAI2384460.1"/>
    <property type="molecule type" value="Genomic_DNA"/>
</dbReference>
<feature type="coiled-coil region" evidence="1">
    <location>
        <begin position="76"/>
        <end position="103"/>
    </location>
</feature>
<name>A0AAD1Y558_EUPCR</name>
<keyword evidence="4" id="KW-1185">Reference proteome</keyword>
<dbReference type="Proteomes" id="UP001295684">
    <property type="component" value="Unassembled WGS sequence"/>
</dbReference>
<feature type="coiled-coil region" evidence="1">
    <location>
        <begin position="254"/>
        <end position="337"/>
    </location>
</feature>
<organism evidence="3 4">
    <name type="scientific">Euplotes crassus</name>
    <dbReference type="NCBI Taxonomy" id="5936"/>
    <lineage>
        <taxon>Eukaryota</taxon>
        <taxon>Sar</taxon>
        <taxon>Alveolata</taxon>
        <taxon>Ciliophora</taxon>
        <taxon>Intramacronucleata</taxon>
        <taxon>Spirotrichea</taxon>
        <taxon>Hypotrichia</taxon>
        <taxon>Euplotida</taxon>
        <taxon>Euplotidae</taxon>
        <taxon>Moneuplotes</taxon>
    </lineage>
</organism>
<gene>
    <name evidence="3" type="ORF">ECRASSUSDP1_LOCUS25987</name>
</gene>
<keyword evidence="1" id="KW-0175">Coiled coil</keyword>
<accession>A0AAD1Y558</accession>
<feature type="coiled-coil region" evidence="1">
    <location>
        <begin position="146"/>
        <end position="212"/>
    </location>
</feature>
<comment type="caution">
    <text evidence="3">The sequence shown here is derived from an EMBL/GenBank/DDBJ whole genome shotgun (WGS) entry which is preliminary data.</text>
</comment>